<feature type="compositionally biased region" description="Basic and acidic residues" evidence="4">
    <location>
        <begin position="65"/>
        <end position="77"/>
    </location>
</feature>
<accession>A0A238H9S7</accession>
<dbReference type="InterPro" id="IPR001638">
    <property type="entry name" value="Solute-binding_3/MltF_N"/>
</dbReference>
<gene>
    <name evidence="6" type="ORF">BSIN_4874</name>
</gene>
<dbReference type="NCBIfam" id="TIGR01729">
    <property type="entry name" value="taurine_ABC_bnd"/>
    <property type="match status" value="1"/>
</dbReference>
<feature type="compositionally biased region" description="Low complexity" evidence="4">
    <location>
        <begin position="40"/>
        <end position="50"/>
    </location>
</feature>
<dbReference type="InterPro" id="IPR010068">
    <property type="entry name" value="Peri-bd_TauA"/>
</dbReference>
<dbReference type="EMBL" id="FXAN01000090">
    <property type="protein sequence ID" value="SMG02109.1"/>
    <property type="molecule type" value="Genomic_DNA"/>
</dbReference>
<dbReference type="GO" id="GO:0042597">
    <property type="term" value="C:periplasmic space"/>
    <property type="evidence" value="ECO:0007669"/>
    <property type="project" value="UniProtKB-SubCell"/>
</dbReference>
<feature type="domain" description="Solute-binding protein family 3/N-terminal" evidence="5">
    <location>
        <begin position="145"/>
        <end position="363"/>
    </location>
</feature>
<proteinExistence type="inferred from homology"/>
<evidence type="ECO:0000256" key="2">
    <source>
        <dbReference type="ARBA" id="ARBA00010742"/>
    </source>
</evidence>
<sequence>MGALRGVRHAALSAFGRPPGPCRAGVRCVNAPDRAACAIGRPAGPGAPRASARRSGRMGVKARLTRPDRARRPVSHEKQSCNDVNSIERIIRTPPRQTPYSRKPFCRIGSNRSREVMQRFSLARVAALAFAACASMPAAHAQSRDVVIAYQDMVVPWRYAQASGEVEKATGYKVTFRKLGSGADVIRALASGSVQLGEAGSSPIAAGLSQGVDISLFWILDNINDAEALVARNGSGVTSVAALKGKKIGVPYVSTSHFHTLVALQSAGVNPDDVRILNLRPPEVAAAWARGDIDATYIWDPVLAKVKQNGRVLITSGQVAKQTGNATFDGFVVNRKFAREHPEFVTRFVKVLAAADADYRARPAAWNAGSPQVAAIAKESGANPQDVPASLALYAFPTLAEQASNAWLGGGAQSGAAKSLAATAAFLKTQHTIQSVLSDYSAGVDPTFVRQAAAR</sequence>
<keyword evidence="3" id="KW-0732">Signal</keyword>
<dbReference type="PANTHER" id="PTHR30024">
    <property type="entry name" value="ALIPHATIC SULFONATES-BINDING PROTEIN-RELATED"/>
    <property type="match status" value="1"/>
</dbReference>
<dbReference type="Gene3D" id="3.40.190.10">
    <property type="entry name" value="Periplasmic binding protein-like II"/>
    <property type="match status" value="2"/>
</dbReference>
<evidence type="ECO:0000313" key="7">
    <source>
        <dbReference type="Proteomes" id="UP000198460"/>
    </source>
</evidence>
<reference evidence="6 7" key="1">
    <citation type="submission" date="2017-04" db="EMBL/GenBank/DDBJ databases">
        <authorList>
            <person name="Afonso C.L."/>
            <person name="Miller P.J."/>
            <person name="Scott M.A."/>
            <person name="Spackman E."/>
            <person name="Goraichik I."/>
            <person name="Dimitrov K.M."/>
            <person name="Suarez D.L."/>
            <person name="Swayne D.E."/>
        </authorList>
    </citation>
    <scope>NUCLEOTIDE SEQUENCE [LARGE SCALE GENOMIC DNA]</scope>
    <source>
        <strain evidence="6">LMG 28154</strain>
    </source>
</reference>
<comment type="subcellular location">
    <subcellularLocation>
        <location evidence="1">Periplasm</location>
    </subcellularLocation>
</comment>
<comment type="similarity">
    <text evidence="2">Belongs to the bacterial solute-binding protein SsuA/TauA family.</text>
</comment>
<name>A0A238H9S7_9BURK</name>
<dbReference type="PANTHER" id="PTHR30024:SF47">
    <property type="entry name" value="TAURINE-BINDING PERIPLASMIC PROTEIN"/>
    <property type="match status" value="1"/>
</dbReference>
<dbReference type="SMART" id="SM00062">
    <property type="entry name" value="PBPb"/>
    <property type="match status" value="1"/>
</dbReference>
<dbReference type="AlphaFoldDB" id="A0A238H9S7"/>
<protein>
    <submittedName>
        <fullName evidence="6">Taurine-binding periplasmic protein TauA</fullName>
    </submittedName>
</protein>
<dbReference type="SUPFAM" id="SSF53850">
    <property type="entry name" value="Periplasmic binding protein-like II"/>
    <property type="match status" value="1"/>
</dbReference>
<dbReference type="InterPro" id="IPR015168">
    <property type="entry name" value="SsuA/THI5"/>
</dbReference>
<evidence type="ECO:0000256" key="1">
    <source>
        <dbReference type="ARBA" id="ARBA00004418"/>
    </source>
</evidence>
<dbReference type="GO" id="GO:0042918">
    <property type="term" value="P:alkanesulfonate transmembrane transport"/>
    <property type="evidence" value="ECO:0007669"/>
    <property type="project" value="TreeGrafter"/>
</dbReference>
<dbReference type="Proteomes" id="UP000198460">
    <property type="component" value="Unassembled WGS sequence"/>
</dbReference>
<evidence type="ECO:0000256" key="4">
    <source>
        <dbReference type="SAM" id="MobiDB-lite"/>
    </source>
</evidence>
<organism evidence="6 7">
    <name type="scientific">Burkholderia singularis</name>
    <dbReference type="NCBI Taxonomy" id="1503053"/>
    <lineage>
        <taxon>Bacteria</taxon>
        <taxon>Pseudomonadati</taxon>
        <taxon>Pseudomonadota</taxon>
        <taxon>Betaproteobacteria</taxon>
        <taxon>Burkholderiales</taxon>
        <taxon>Burkholderiaceae</taxon>
        <taxon>Burkholderia</taxon>
        <taxon>pseudomallei group</taxon>
    </lineage>
</organism>
<evidence type="ECO:0000256" key="3">
    <source>
        <dbReference type="ARBA" id="ARBA00022729"/>
    </source>
</evidence>
<evidence type="ECO:0000313" key="6">
    <source>
        <dbReference type="EMBL" id="SMG02109.1"/>
    </source>
</evidence>
<evidence type="ECO:0000259" key="5">
    <source>
        <dbReference type="SMART" id="SM00062"/>
    </source>
</evidence>
<feature type="region of interest" description="Disordered" evidence="4">
    <location>
        <begin position="40"/>
        <end position="77"/>
    </location>
</feature>
<dbReference type="Pfam" id="PF09084">
    <property type="entry name" value="NMT1"/>
    <property type="match status" value="1"/>
</dbReference>